<protein>
    <submittedName>
        <fullName evidence="1">Uncharacterized protein</fullName>
    </submittedName>
</protein>
<sequence>MTNAWTNVDTYEMLLGEAQKELYLGCKQYTVLTYIMELIHTKVDNHTTNKAIDKKLAMIKKMCPQPNNVPDSFRECKKILKSLGLRCENIHVCYYDCALFYKEHEKKDRSPICNEPRYKDSHYEQKKVPRKVLQYFPLKPRLHRLFILRHTSKDMRWHKEKRINDGNTIRHPADSSSWKEFDQMYPNFARDPRNVRLGLVSGRFTPYSGISKPYSMWSVVVFPYNLPPIEMHEKTFFFSNLINSWTKSTWK</sequence>
<dbReference type="PANTHER" id="PTHR10775">
    <property type="entry name" value="OS08G0208400 PROTEIN"/>
    <property type="match status" value="1"/>
</dbReference>
<evidence type="ECO:0000313" key="2">
    <source>
        <dbReference type="Proteomes" id="UP000315295"/>
    </source>
</evidence>
<dbReference type="PANTHER" id="PTHR10775:SF185">
    <property type="entry name" value="OS08G0208400 PROTEIN"/>
    <property type="match status" value="1"/>
</dbReference>
<dbReference type="AlphaFoldDB" id="A0A540L035"/>
<dbReference type="Proteomes" id="UP000315295">
    <property type="component" value="Unassembled WGS sequence"/>
</dbReference>
<dbReference type="EMBL" id="VIEB01000838">
    <property type="protein sequence ID" value="TQD79838.1"/>
    <property type="molecule type" value="Genomic_DNA"/>
</dbReference>
<dbReference type="InterPro" id="IPR004242">
    <property type="entry name" value="Transposase_21"/>
</dbReference>
<comment type="caution">
    <text evidence="1">The sequence shown here is derived from an EMBL/GenBank/DDBJ whole genome shotgun (WGS) entry which is preliminary data.</text>
</comment>
<dbReference type="Pfam" id="PF02992">
    <property type="entry name" value="Transposase_21"/>
    <property type="match status" value="1"/>
</dbReference>
<gene>
    <name evidence="1" type="ORF">C1H46_034618</name>
</gene>
<name>A0A540L035_MALBA</name>
<reference evidence="1 2" key="1">
    <citation type="journal article" date="2019" name="G3 (Bethesda)">
        <title>Sequencing of a Wild Apple (Malus baccata) Genome Unravels the Differences Between Cultivated and Wild Apple Species Regarding Disease Resistance and Cold Tolerance.</title>
        <authorList>
            <person name="Chen X."/>
        </authorList>
    </citation>
    <scope>NUCLEOTIDE SEQUENCE [LARGE SCALE GENOMIC DNA]</scope>
    <source>
        <strain evidence="2">cv. Shandingzi</strain>
        <tissue evidence="1">Leaves</tissue>
    </source>
</reference>
<keyword evidence="2" id="KW-1185">Reference proteome</keyword>
<dbReference type="STRING" id="106549.A0A540L035"/>
<organism evidence="1 2">
    <name type="scientific">Malus baccata</name>
    <name type="common">Siberian crab apple</name>
    <name type="synonym">Pyrus baccata</name>
    <dbReference type="NCBI Taxonomy" id="106549"/>
    <lineage>
        <taxon>Eukaryota</taxon>
        <taxon>Viridiplantae</taxon>
        <taxon>Streptophyta</taxon>
        <taxon>Embryophyta</taxon>
        <taxon>Tracheophyta</taxon>
        <taxon>Spermatophyta</taxon>
        <taxon>Magnoliopsida</taxon>
        <taxon>eudicotyledons</taxon>
        <taxon>Gunneridae</taxon>
        <taxon>Pentapetalae</taxon>
        <taxon>rosids</taxon>
        <taxon>fabids</taxon>
        <taxon>Rosales</taxon>
        <taxon>Rosaceae</taxon>
        <taxon>Amygdaloideae</taxon>
        <taxon>Maleae</taxon>
        <taxon>Malus</taxon>
    </lineage>
</organism>
<accession>A0A540L035</accession>
<evidence type="ECO:0000313" key="1">
    <source>
        <dbReference type="EMBL" id="TQD79838.1"/>
    </source>
</evidence>
<proteinExistence type="predicted"/>